<protein>
    <submittedName>
        <fullName evidence="2">Cellulose biosynthesis cyclic di-GMP-binding regulatory protein BcsB</fullName>
    </submittedName>
</protein>
<evidence type="ECO:0000313" key="3">
    <source>
        <dbReference type="Proteomes" id="UP001611263"/>
    </source>
</evidence>
<comment type="caution">
    <text evidence="2">The sequence shown here is derived from an EMBL/GenBank/DDBJ whole genome shotgun (WGS) entry which is preliminary data.</text>
</comment>
<dbReference type="RefSeq" id="WP_051157464.1">
    <property type="nucleotide sequence ID" value="NZ_JBIRUQ010000001.1"/>
</dbReference>
<feature type="region of interest" description="Disordered" evidence="1">
    <location>
        <begin position="467"/>
        <end position="532"/>
    </location>
</feature>
<dbReference type="EMBL" id="JBIRUQ010000001">
    <property type="protein sequence ID" value="MFI1460605.1"/>
    <property type="molecule type" value="Genomic_DNA"/>
</dbReference>
<reference evidence="2 3" key="1">
    <citation type="submission" date="2024-10" db="EMBL/GenBank/DDBJ databases">
        <title>The Natural Products Discovery Center: Release of the First 8490 Sequenced Strains for Exploring Actinobacteria Biosynthetic Diversity.</title>
        <authorList>
            <person name="Kalkreuter E."/>
            <person name="Kautsar S.A."/>
            <person name="Yang D."/>
            <person name="Bader C.D."/>
            <person name="Teijaro C.N."/>
            <person name="Fluegel L."/>
            <person name="Davis C.M."/>
            <person name="Simpson J.R."/>
            <person name="Lauterbach L."/>
            <person name="Steele A.D."/>
            <person name="Gui C."/>
            <person name="Meng S."/>
            <person name="Li G."/>
            <person name="Viehrig K."/>
            <person name="Ye F."/>
            <person name="Su P."/>
            <person name="Kiefer A.F."/>
            <person name="Nichols A."/>
            <person name="Cepeda A.J."/>
            <person name="Yan W."/>
            <person name="Fan B."/>
            <person name="Jiang Y."/>
            <person name="Adhikari A."/>
            <person name="Zheng C.-J."/>
            <person name="Schuster L."/>
            <person name="Cowan T.M."/>
            <person name="Smanski M.J."/>
            <person name="Chevrette M.G."/>
            <person name="De Carvalho L.P.S."/>
            <person name="Shen B."/>
        </authorList>
    </citation>
    <scope>NUCLEOTIDE SEQUENCE [LARGE SCALE GENOMIC DNA]</scope>
    <source>
        <strain evidence="2 3">NPDC020568</strain>
    </source>
</reference>
<feature type="compositionally biased region" description="Basic residues" evidence="1">
    <location>
        <begin position="476"/>
        <end position="491"/>
    </location>
</feature>
<evidence type="ECO:0000313" key="2">
    <source>
        <dbReference type="EMBL" id="MFI1460605.1"/>
    </source>
</evidence>
<name>A0ABW7THU6_9NOCA</name>
<proteinExistence type="predicted"/>
<dbReference type="Proteomes" id="UP001611263">
    <property type="component" value="Unassembled WGS sequence"/>
</dbReference>
<accession>A0ABW7THU6</accession>
<dbReference type="Gene3D" id="2.60.120.260">
    <property type="entry name" value="Galactose-binding domain-like"/>
    <property type="match status" value="1"/>
</dbReference>
<keyword evidence="3" id="KW-1185">Reference proteome</keyword>
<organism evidence="2 3">
    <name type="scientific">Nocardia carnea</name>
    <dbReference type="NCBI Taxonomy" id="37328"/>
    <lineage>
        <taxon>Bacteria</taxon>
        <taxon>Bacillati</taxon>
        <taxon>Actinomycetota</taxon>
        <taxon>Actinomycetes</taxon>
        <taxon>Mycobacteriales</taxon>
        <taxon>Nocardiaceae</taxon>
        <taxon>Nocardia</taxon>
    </lineage>
</organism>
<sequence>MHLPHGNHTPGTAVPPAGETAFSARDLGLGDPITLRGDDDDVQLAIPVPPGTTPTELTMAVDLPADLARGTIDVESGQRFIAHADLPPGPATRVPITLPLNEATVEEQAATVTLHVNLFPDEGRCPDDWFDHGAVLRDIRTGYTGSPDPPTVIADFLPPILQELRVYVPDTPSDLESTAALSLSTAIVAHYGSQPIRVSLRRLAPDGSITEPDDPFTRSVAIRAGGDAATTLTPGAGIPSLLITGNDAALLDQTRLLTSRVADFAVASRAVVGSLDQAPVLAPDTTTLGELGAGTLTASSHAEVSVRFSLDQSQLGRPAGHIRMKLQGHYTPLPPSQAGQLVVTAGEQELANWAADSAGQIDRWIDIPDDVLQRNTPVQVTLRTTGDTGRCGTDQPLTLTILPGSEVTGDAAPGGPPRGFQALPQGLLPVVEVGATGGGFDDLSRAVAVTAALPRPPVRLAAELLRRHASTAGRREQRRPRRTRPHHRLARRTAGIRSPAMSCSPPPAGSPSITAFRRPHRTPDPSQLSRRPCAPCSSSPRYCSPSASSWHCGSPRAAAGRTDADRRCAAASQHRGRAVRCAGRYCSSSPRWRSGAHSPISGGVRVKAPPSVICSSCPCWRWRSCSGSGGTANRSCRSMIGKPMSSWA</sequence>
<dbReference type="GeneID" id="93505040"/>
<gene>
    <name evidence="2" type="ORF">ACH4WX_07765</name>
</gene>
<evidence type="ECO:0000256" key="1">
    <source>
        <dbReference type="SAM" id="MobiDB-lite"/>
    </source>
</evidence>